<keyword evidence="2" id="KW-0472">Membrane</keyword>
<dbReference type="Proteomes" id="UP000321258">
    <property type="component" value="Unassembled WGS sequence"/>
</dbReference>
<sequence>MPNFDGGHYFLTVLAPVRTDVLVADDGQTCSPVSALHRALYVLPTALQSPATTKIGINSPFSRNTRTHFARFAILTDVVFNGRTERNALEVALRGPNPAVAEPVDKLPCPYLVFVADFDARSGDESELRAYLDELWRTMGKELKSIFSACYGFEGIDDSRGFQDYVLRCQIETTMPFNDYWVGAPQVPSLRQNWLIGPAAVSAVVFLGALVLAILHVGGLPWLAIATIGFVALVASLFVAYLTVMRNGAVPFPTAPHSDLPSVLKALYLQQAFTRFALANQGVDAATLHAAFGRFIDEHRPDDPSGPTQAAGVVTTLGPTPVAPYNTQTAAPPAGALRSGRS</sequence>
<accession>A0A512IM56</accession>
<feature type="transmembrane region" description="Helical" evidence="2">
    <location>
        <begin position="222"/>
        <end position="244"/>
    </location>
</feature>
<proteinExistence type="predicted"/>
<evidence type="ECO:0000313" key="3">
    <source>
        <dbReference type="EMBL" id="GEO98796.1"/>
    </source>
</evidence>
<dbReference type="OrthoDB" id="5892745at2"/>
<comment type="caution">
    <text evidence="3">The sequence shown here is derived from an EMBL/GenBank/DDBJ whole genome shotgun (WGS) entry which is preliminary data.</text>
</comment>
<keyword evidence="2" id="KW-1133">Transmembrane helix</keyword>
<dbReference type="RefSeq" id="WP_147077536.1">
    <property type="nucleotide sequence ID" value="NZ_BJZT01000010.1"/>
</dbReference>
<reference evidence="3 4" key="1">
    <citation type="submission" date="2019-07" db="EMBL/GenBank/DDBJ databases">
        <title>Whole genome shotgun sequence of Methylobacterium haplocladii NBRC 107714.</title>
        <authorList>
            <person name="Hosoyama A."/>
            <person name="Uohara A."/>
            <person name="Ohji S."/>
            <person name="Ichikawa N."/>
        </authorList>
    </citation>
    <scope>NUCLEOTIDE SEQUENCE [LARGE SCALE GENOMIC DNA]</scope>
    <source>
        <strain evidence="3 4">NBRC 107714</strain>
    </source>
</reference>
<feature type="transmembrane region" description="Helical" evidence="2">
    <location>
        <begin position="194"/>
        <end position="216"/>
    </location>
</feature>
<protein>
    <submittedName>
        <fullName evidence="3">Uncharacterized protein</fullName>
    </submittedName>
</protein>
<feature type="region of interest" description="Disordered" evidence="1">
    <location>
        <begin position="299"/>
        <end position="342"/>
    </location>
</feature>
<evidence type="ECO:0000256" key="1">
    <source>
        <dbReference type="SAM" id="MobiDB-lite"/>
    </source>
</evidence>
<keyword evidence="4" id="KW-1185">Reference proteome</keyword>
<gene>
    <name evidence="3" type="ORF">MHA02_11840</name>
</gene>
<evidence type="ECO:0000256" key="2">
    <source>
        <dbReference type="SAM" id="Phobius"/>
    </source>
</evidence>
<evidence type="ECO:0000313" key="4">
    <source>
        <dbReference type="Proteomes" id="UP000321258"/>
    </source>
</evidence>
<dbReference type="EMBL" id="BJZT01000010">
    <property type="protein sequence ID" value="GEO98796.1"/>
    <property type="molecule type" value="Genomic_DNA"/>
</dbReference>
<keyword evidence="2" id="KW-0812">Transmembrane</keyword>
<organism evidence="3 4">
    <name type="scientific">Methylobacterium haplocladii</name>
    <dbReference type="NCBI Taxonomy" id="1176176"/>
    <lineage>
        <taxon>Bacteria</taxon>
        <taxon>Pseudomonadati</taxon>
        <taxon>Pseudomonadota</taxon>
        <taxon>Alphaproteobacteria</taxon>
        <taxon>Hyphomicrobiales</taxon>
        <taxon>Methylobacteriaceae</taxon>
        <taxon>Methylobacterium</taxon>
    </lineage>
</organism>
<name>A0A512IM56_9HYPH</name>
<dbReference type="AlphaFoldDB" id="A0A512IM56"/>